<keyword evidence="1" id="KW-1133">Transmembrane helix</keyword>
<sequence>MKISSYMEKTYKYGIYATLIAILLMLGIPAIICSVYNIWPKPALVASVAGPLLALFVPTTLAEQLTMIPIAGTTCYLNSILGNVMNIKFPCYLNAINTVNHQPGTEEADVVGMIAITVSGMVTMLIVALGVVLLVPLKPILEKPGFITATNYILPALYGSMGITAFLGTSAGSFKAKNKPLVAVIDLILVFGYIYLIQSIAGKEGYAMLLMLIISMGIAYALYKAKIIKMEKKN</sequence>
<comment type="caution">
    <text evidence="2">The sequence shown here is derived from an EMBL/GenBank/DDBJ whole genome shotgun (WGS) entry which is preliminary data.</text>
</comment>
<feature type="transmembrane region" description="Helical" evidence="1">
    <location>
        <begin position="181"/>
        <end position="200"/>
    </location>
</feature>
<keyword evidence="1" id="KW-0812">Transmembrane</keyword>
<proteinExistence type="predicted"/>
<feature type="transmembrane region" description="Helical" evidence="1">
    <location>
        <begin position="110"/>
        <end position="137"/>
    </location>
</feature>
<organism evidence="2 3">
    <name type="scientific">Ezakiella coagulans</name>
    <dbReference type="NCBI Taxonomy" id="46507"/>
    <lineage>
        <taxon>Bacteria</taxon>
        <taxon>Bacillati</taxon>
        <taxon>Bacillota</taxon>
        <taxon>Tissierellia</taxon>
        <taxon>Ezakiella</taxon>
    </lineage>
</organism>
<evidence type="ECO:0000313" key="2">
    <source>
        <dbReference type="EMBL" id="PVY94938.1"/>
    </source>
</evidence>
<evidence type="ECO:0000256" key="1">
    <source>
        <dbReference type="SAM" id="Phobius"/>
    </source>
</evidence>
<accession>A0A2U1E4R1</accession>
<keyword evidence="1" id="KW-0472">Membrane</keyword>
<dbReference type="Proteomes" id="UP000245793">
    <property type="component" value="Unassembled WGS sequence"/>
</dbReference>
<keyword evidence="3" id="KW-1185">Reference proteome</keyword>
<feature type="transmembrane region" description="Helical" evidence="1">
    <location>
        <begin position="206"/>
        <end position="223"/>
    </location>
</feature>
<dbReference type="AlphaFoldDB" id="A0A2U1E4R1"/>
<dbReference type="EMBL" id="QEKV01000003">
    <property type="protein sequence ID" value="PVY94938.1"/>
    <property type="molecule type" value="Genomic_DNA"/>
</dbReference>
<feature type="transmembrane region" description="Helical" evidence="1">
    <location>
        <begin position="12"/>
        <end position="38"/>
    </location>
</feature>
<evidence type="ECO:0000313" key="3">
    <source>
        <dbReference type="Proteomes" id="UP000245793"/>
    </source>
</evidence>
<protein>
    <submittedName>
        <fullName evidence="2">Uncharacterized protein</fullName>
    </submittedName>
</protein>
<reference evidence="2 3" key="1">
    <citation type="submission" date="2018-04" db="EMBL/GenBank/DDBJ databases">
        <title>Genomic Encyclopedia of Type Strains, Phase IV (KMG-IV): sequencing the most valuable type-strain genomes for metagenomic binning, comparative biology and taxonomic classification.</title>
        <authorList>
            <person name="Goeker M."/>
        </authorList>
    </citation>
    <scope>NUCLEOTIDE SEQUENCE [LARGE SCALE GENOMIC DNA]</scope>
    <source>
        <strain evidence="2 3">DSM 20705</strain>
    </source>
</reference>
<feature type="transmembrane region" description="Helical" evidence="1">
    <location>
        <begin position="149"/>
        <end position="169"/>
    </location>
</feature>
<gene>
    <name evidence="2" type="ORF">C7381_103178</name>
</gene>
<name>A0A2U1E4R1_9FIRM</name>
<dbReference type="RefSeq" id="WP_116479936.1">
    <property type="nucleotide sequence ID" value="NZ_QEKV01000003.1"/>
</dbReference>